<dbReference type="SUPFAM" id="SSF88659">
    <property type="entry name" value="Sigma3 and sigma4 domains of RNA polymerase sigma factors"/>
    <property type="match status" value="1"/>
</dbReference>
<dbReference type="KEGG" id="parq:DSM112329_01691"/>
<dbReference type="InterPro" id="IPR007627">
    <property type="entry name" value="RNA_pol_sigma70_r2"/>
</dbReference>
<dbReference type="NCBIfam" id="NF006089">
    <property type="entry name" value="PRK08241.1"/>
    <property type="match status" value="1"/>
</dbReference>
<evidence type="ECO:0000259" key="7">
    <source>
        <dbReference type="Pfam" id="PF08281"/>
    </source>
</evidence>
<dbReference type="NCBIfam" id="TIGR02937">
    <property type="entry name" value="sigma70-ECF"/>
    <property type="match status" value="1"/>
</dbReference>
<sequence>MSRVLTSPDARQLIEHELEGHRRALTGYCYRMLGSGSEAEDAVQETMIRAWQAVDRLKERGALKSWLYRIASNVCLDMLGGTQRRARPMDLGPASPADGALGSALPEHAWVQPIADSRVLPLETDPAALADSRETLRLAFVAALQHLPPKQRAVLILREVLRWQATEVAELLDTTVASVNSALQRARATLESLDLDSGGGSGPSAVPAEQRELLGRYVEAFEAYDITSLVKLLHEDASFSMPPYPLWVTGPAAIHDFMLGTGAKCEGSRVIVTSANGGPAIAIYNPAGDGTYTPWAIVVLEFSGAQITGLHHFISPELFDDFGLPARLEDEHVAQADELQQPA</sequence>
<dbReference type="InterPro" id="IPR013324">
    <property type="entry name" value="RNA_pol_sigma_r3/r4-like"/>
</dbReference>
<dbReference type="InterPro" id="IPR013325">
    <property type="entry name" value="RNA_pol_sigma_r2"/>
</dbReference>
<dbReference type="EMBL" id="CP114014">
    <property type="protein sequence ID" value="XAY04853.1"/>
    <property type="molecule type" value="Genomic_DNA"/>
</dbReference>
<organism evidence="9">
    <name type="scientific">Paraconexibacter sp. AEG42_29</name>
    <dbReference type="NCBI Taxonomy" id="2997339"/>
    <lineage>
        <taxon>Bacteria</taxon>
        <taxon>Bacillati</taxon>
        <taxon>Actinomycetota</taxon>
        <taxon>Thermoleophilia</taxon>
        <taxon>Solirubrobacterales</taxon>
        <taxon>Paraconexibacteraceae</taxon>
        <taxon>Paraconexibacter</taxon>
    </lineage>
</organism>
<evidence type="ECO:0000259" key="6">
    <source>
        <dbReference type="Pfam" id="PF04542"/>
    </source>
</evidence>
<dbReference type="InterPro" id="IPR013249">
    <property type="entry name" value="RNA_pol_sigma70_r4_t2"/>
</dbReference>
<dbReference type="Pfam" id="PF12680">
    <property type="entry name" value="SnoaL_2"/>
    <property type="match status" value="1"/>
</dbReference>
<accession>A0AAU7AT65</accession>
<dbReference type="InterPro" id="IPR036388">
    <property type="entry name" value="WH-like_DNA-bd_sf"/>
</dbReference>
<dbReference type="InterPro" id="IPR032710">
    <property type="entry name" value="NTF2-like_dom_sf"/>
</dbReference>
<evidence type="ECO:0000256" key="3">
    <source>
        <dbReference type="ARBA" id="ARBA00023015"/>
    </source>
</evidence>
<evidence type="ECO:0000313" key="9">
    <source>
        <dbReference type="EMBL" id="XAY04853.1"/>
    </source>
</evidence>
<evidence type="ECO:0000256" key="2">
    <source>
        <dbReference type="ARBA" id="ARBA00011344"/>
    </source>
</evidence>
<evidence type="ECO:0000256" key="1">
    <source>
        <dbReference type="ARBA" id="ARBA00010641"/>
    </source>
</evidence>
<dbReference type="GO" id="GO:0016987">
    <property type="term" value="F:sigma factor activity"/>
    <property type="evidence" value="ECO:0007669"/>
    <property type="project" value="UniProtKB-KW"/>
</dbReference>
<keyword evidence="5" id="KW-0804">Transcription</keyword>
<dbReference type="Pfam" id="PF08281">
    <property type="entry name" value="Sigma70_r4_2"/>
    <property type="match status" value="1"/>
</dbReference>
<evidence type="ECO:0000256" key="5">
    <source>
        <dbReference type="ARBA" id="ARBA00023163"/>
    </source>
</evidence>
<keyword evidence="4" id="KW-0731">Sigma factor</keyword>
<dbReference type="Pfam" id="PF04542">
    <property type="entry name" value="Sigma70_r2"/>
    <property type="match status" value="1"/>
</dbReference>
<feature type="domain" description="RNA polymerase sigma factor 70 region 4 type 2" evidence="7">
    <location>
        <begin position="138"/>
        <end position="190"/>
    </location>
</feature>
<dbReference type="AlphaFoldDB" id="A0AAU7AT65"/>
<gene>
    <name evidence="9" type="primary">sigG_2</name>
    <name evidence="9" type="ORF">DSM112329_01691</name>
</gene>
<evidence type="ECO:0000256" key="4">
    <source>
        <dbReference type="ARBA" id="ARBA00023082"/>
    </source>
</evidence>
<comment type="subunit">
    <text evidence="2">Interacts transiently with the RNA polymerase catalytic core formed by RpoA, RpoB, RpoC and RpoZ (2 alpha, 1 beta, 1 beta' and 1 omega subunit) to form the RNA polymerase holoenzyme that can initiate transcription.</text>
</comment>
<feature type="domain" description="SnoaL-like" evidence="8">
    <location>
        <begin position="216"/>
        <end position="308"/>
    </location>
</feature>
<dbReference type="GO" id="GO:0006352">
    <property type="term" value="P:DNA-templated transcription initiation"/>
    <property type="evidence" value="ECO:0007669"/>
    <property type="project" value="InterPro"/>
</dbReference>
<dbReference type="PANTHER" id="PTHR43133">
    <property type="entry name" value="RNA POLYMERASE ECF-TYPE SIGMA FACTO"/>
    <property type="match status" value="1"/>
</dbReference>
<dbReference type="InterPro" id="IPR014284">
    <property type="entry name" value="RNA_pol_sigma-70_dom"/>
</dbReference>
<protein>
    <submittedName>
        <fullName evidence="9">ECF RNA polymerase sigma factor SigG</fullName>
    </submittedName>
</protein>
<evidence type="ECO:0000259" key="8">
    <source>
        <dbReference type="Pfam" id="PF12680"/>
    </source>
</evidence>
<dbReference type="InterPro" id="IPR037401">
    <property type="entry name" value="SnoaL-like"/>
</dbReference>
<dbReference type="GO" id="GO:0003677">
    <property type="term" value="F:DNA binding"/>
    <property type="evidence" value="ECO:0007669"/>
    <property type="project" value="InterPro"/>
</dbReference>
<dbReference type="NCBIfam" id="TIGR02960">
    <property type="entry name" value="SigX5"/>
    <property type="match status" value="1"/>
</dbReference>
<name>A0AAU7AT65_9ACTN</name>
<feature type="domain" description="RNA polymerase sigma-70 region 2" evidence="6">
    <location>
        <begin position="20"/>
        <end position="84"/>
    </location>
</feature>
<dbReference type="InterPro" id="IPR039425">
    <property type="entry name" value="RNA_pol_sigma-70-like"/>
</dbReference>
<keyword evidence="3" id="KW-0805">Transcription regulation</keyword>
<comment type="similarity">
    <text evidence="1">Belongs to the sigma-70 factor family. ECF subfamily.</text>
</comment>
<dbReference type="InterPro" id="IPR014305">
    <property type="entry name" value="RNA_pol_sigma-G_actinobac"/>
</dbReference>
<dbReference type="Gene3D" id="3.10.450.50">
    <property type="match status" value="1"/>
</dbReference>
<dbReference type="CDD" id="cd06171">
    <property type="entry name" value="Sigma70_r4"/>
    <property type="match status" value="1"/>
</dbReference>
<dbReference type="Gene3D" id="1.10.10.10">
    <property type="entry name" value="Winged helix-like DNA-binding domain superfamily/Winged helix DNA-binding domain"/>
    <property type="match status" value="1"/>
</dbReference>
<reference evidence="9" key="1">
    <citation type="submission" date="2022-12" db="EMBL/GenBank/DDBJ databases">
        <title>Paraconexibacter alkalitolerans sp. nov. and Baekduia alba sp. nov., isolated from soil and emended description of the genera Paraconexibacter (Chun et al., 2020) and Baekduia (An et al., 2020).</title>
        <authorList>
            <person name="Vieira S."/>
            <person name="Huber K.J."/>
            <person name="Geppert A."/>
            <person name="Wolf J."/>
            <person name="Neumann-Schaal M."/>
            <person name="Muesken M."/>
            <person name="Overmann J."/>
        </authorList>
    </citation>
    <scope>NUCLEOTIDE SEQUENCE</scope>
    <source>
        <strain evidence="9">AEG42_29</strain>
    </source>
</reference>
<dbReference type="PANTHER" id="PTHR43133:SF65">
    <property type="entry name" value="ECF RNA POLYMERASE SIGMA FACTOR SIGG"/>
    <property type="match status" value="1"/>
</dbReference>
<proteinExistence type="inferred from homology"/>
<dbReference type="Gene3D" id="1.10.1740.10">
    <property type="match status" value="1"/>
</dbReference>
<dbReference type="SUPFAM" id="SSF54427">
    <property type="entry name" value="NTF2-like"/>
    <property type="match status" value="1"/>
</dbReference>
<dbReference type="SUPFAM" id="SSF88946">
    <property type="entry name" value="Sigma2 domain of RNA polymerase sigma factors"/>
    <property type="match status" value="1"/>
</dbReference>